<gene>
    <name evidence="1" type="ORF">J2X31_003601</name>
</gene>
<comment type="caution">
    <text evidence="1">The sequence shown here is derived from an EMBL/GenBank/DDBJ whole genome shotgun (WGS) entry which is preliminary data.</text>
</comment>
<evidence type="ECO:0008006" key="3">
    <source>
        <dbReference type="Google" id="ProtNLM"/>
    </source>
</evidence>
<reference evidence="1 2" key="1">
    <citation type="submission" date="2023-07" db="EMBL/GenBank/DDBJ databases">
        <title>Sorghum-associated microbial communities from plants grown in Nebraska, USA.</title>
        <authorList>
            <person name="Schachtman D."/>
        </authorList>
    </citation>
    <scope>NUCLEOTIDE SEQUENCE [LARGE SCALE GENOMIC DNA]</scope>
    <source>
        <strain evidence="1 2">3773</strain>
    </source>
</reference>
<evidence type="ECO:0000313" key="2">
    <source>
        <dbReference type="Proteomes" id="UP001255185"/>
    </source>
</evidence>
<keyword evidence="2" id="KW-1185">Reference proteome</keyword>
<dbReference type="RefSeq" id="WP_310028774.1">
    <property type="nucleotide sequence ID" value="NZ_JAVDVI010000023.1"/>
</dbReference>
<dbReference type="PROSITE" id="PS51257">
    <property type="entry name" value="PROKAR_LIPOPROTEIN"/>
    <property type="match status" value="1"/>
</dbReference>
<name>A0ABU1TUL1_9FLAO</name>
<proteinExistence type="predicted"/>
<sequence>MKIFIPLFLLSIFILQSCGNETKDKATETPKRTTKIAEKENIEEDNYTEMNDEPDEDDFVYPETGNKASDFMPKMAIYDYEIQYETMGDLNNDGLKDIVIVLRNKEIKTARRPILILLQNKDKSYRLDKVSNLAMPIEYNEYDFKLFDTEEISIEKGDLNIKLYGKDNYFGTFKYFENDLLLTSIEAFYRGAGSQQGIKYDFLKGEQTTTEIDLISDVENPKVTESESSIDKEKHHFENISIIDFFNNNE</sequence>
<organism evidence="1 2">
    <name type="scientific">Flavobacterium arsenatis</name>
    <dbReference type="NCBI Taxonomy" id="1484332"/>
    <lineage>
        <taxon>Bacteria</taxon>
        <taxon>Pseudomonadati</taxon>
        <taxon>Bacteroidota</taxon>
        <taxon>Flavobacteriia</taxon>
        <taxon>Flavobacteriales</taxon>
        <taxon>Flavobacteriaceae</taxon>
        <taxon>Flavobacterium</taxon>
    </lineage>
</organism>
<evidence type="ECO:0000313" key="1">
    <source>
        <dbReference type="EMBL" id="MDR6969568.1"/>
    </source>
</evidence>
<dbReference type="Proteomes" id="UP001255185">
    <property type="component" value="Unassembled WGS sequence"/>
</dbReference>
<dbReference type="EMBL" id="JAVDVI010000023">
    <property type="protein sequence ID" value="MDR6969568.1"/>
    <property type="molecule type" value="Genomic_DNA"/>
</dbReference>
<protein>
    <recommendedName>
        <fullName evidence="3">Lipoprotein</fullName>
    </recommendedName>
</protein>
<accession>A0ABU1TUL1</accession>